<gene>
    <name evidence="2" type="ORF">BAR1_14795</name>
</gene>
<dbReference type="EMBL" id="CP032125">
    <property type="protein sequence ID" value="AXX99086.1"/>
    <property type="molecule type" value="Genomic_DNA"/>
</dbReference>
<proteinExistence type="predicted"/>
<dbReference type="KEGG" id="pamo:BAR1_14795"/>
<keyword evidence="3" id="KW-1185">Reference proteome</keyword>
<evidence type="ECO:0000313" key="2">
    <source>
        <dbReference type="EMBL" id="AXX99086.1"/>
    </source>
</evidence>
<dbReference type="OrthoDB" id="8479681at2"/>
<dbReference type="Proteomes" id="UP000261704">
    <property type="component" value="Chromosome"/>
</dbReference>
<dbReference type="PROSITE" id="PS51257">
    <property type="entry name" value="PROKAR_LIPOPROTEIN"/>
    <property type="match status" value="1"/>
</dbReference>
<evidence type="ECO:0000313" key="3">
    <source>
        <dbReference type="Proteomes" id="UP000261704"/>
    </source>
</evidence>
<dbReference type="AlphaFoldDB" id="A0A347UJQ8"/>
<name>A0A347UJQ8_9RHOB</name>
<dbReference type="RefSeq" id="WP_118943739.1">
    <property type="nucleotide sequence ID" value="NZ_CP032125.1"/>
</dbReference>
<sequence length="179" mass="18906">MTFRHKTTGIIAILAITGLAACGGGSRGSIGSGSFSGSKRTQPVKTGTFNSDVADETRRAAAGEGKSSLFDIFKNNPDANTTVKVNKYIWNASLEVLDFLPIESVDPFTGVIVTGYGTPPGGGRAYKATIYVQDPALDARSLNVSLRTRGGVVSADTVRAIEDAILTRARQLRIRDGKL</sequence>
<evidence type="ECO:0000256" key="1">
    <source>
        <dbReference type="SAM" id="MobiDB-lite"/>
    </source>
</evidence>
<feature type="region of interest" description="Disordered" evidence="1">
    <location>
        <begin position="30"/>
        <end position="49"/>
    </location>
</feature>
<dbReference type="Pfam" id="PF12100">
    <property type="entry name" value="DUF3576"/>
    <property type="match status" value="1"/>
</dbReference>
<reference evidence="2 3" key="1">
    <citation type="submission" date="2018-09" db="EMBL/GenBank/DDBJ databases">
        <title>Profundibacter amoris BAR1 gen. nov., sp. nov., a new member of the Roseobacter clade isolated at Lokis Castle Vent Field on the Arctic Mid-Oceanic Ridge.</title>
        <authorList>
            <person name="Le Moine Bauer S."/>
            <person name="Sjoeberg A.G."/>
            <person name="L'Haridon S."/>
            <person name="Stokke R."/>
            <person name="Roalkvam I."/>
            <person name="Steen I.H."/>
            <person name="Dahle H."/>
        </authorList>
    </citation>
    <scope>NUCLEOTIDE SEQUENCE [LARGE SCALE GENOMIC DNA]</scope>
    <source>
        <strain evidence="2 3">BAR1</strain>
    </source>
</reference>
<feature type="compositionally biased region" description="Polar residues" evidence="1">
    <location>
        <begin position="39"/>
        <end position="49"/>
    </location>
</feature>
<protein>
    <submittedName>
        <fullName evidence="2">DUF3576 domain-containing protein</fullName>
    </submittedName>
</protein>
<accession>A0A347UJQ8</accession>
<organism evidence="2 3">
    <name type="scientific">Profundibacter amoris</name>
    <dbReference type="NCBI Taxonomy" id="2171755"/>
    <lineage>
        <taxon>Bacteria</taxon>
        <taxon>Pseudomonadati</taxon>
        <taxon>Pseudomonadota</taxon>
        <taxon>Alphaproteobacteria</taxon>
        <taxon>Rhodobacterales</taxon>
        <taxon>Paracoccaceae</taxon>
        <taxon>Profundibacter</taxon>
    </lineage>
</organism>
<dbReference type="InterPro" id="IPR021959">
    <property type="entry name" value="DUF3576"/>
</dbReference>